<dbReference type="Gene3D" id="3.20.20.140">
    <property type="entry name" value="Metal-dependent hydrolases"/>
    <property type="match status" value="1"/>
</dbReference>
<dbReference type="Pfam" id="PF07733">
    <property type="entry name" value="DNA_pol3_alpha"/>
    <property type="match status" value="1"/>
</dbReference>
<evidence type="ECO:0000256" key="7">
    <source>
        <dbReference type="ARBA" id="ARBA00022705"/>
    </source>
</evidence>
<dbReference type="Pfam" id="PF17657">
    <property type="entry name" value="DNA_pol3_finger"/>
    <property type="match status" value="1"/>
</dbReference>
<dbReference type="GO" id="GO:0005737">
    <property type="term" value="C:cytoplasm"/>
    <property type="evidence" value="ECO:0007669"/>
    <property type="project" value="UniProtKB-SubCell"/>
</dbReference>
<dbReference type="InterPro" id="IPR004805">
    <property type="entry name" value="DnaE2/DnaE/PolC"/>
</dbReference>
<dbReference type="Gene3D" id="1.10.150.870">
    <property type="match status" value="1"/>
</dbReference>
<dbReference type="InterPro" id="IPR049821">
    <property type="entry name" value="PolIIIA_DnaE1_PHP"/>
</dbReference>
<evidence type="ECO:0000256" key="1">
    <source>
        <dbReference type="ARBA" id="ARBA00004496"/>
    </source>
</evidence>
<keyword evidence="5" id="KW-0808">Transferase</keyword>
<dbReference type="InterPro" id="IPR003141">
    <property type="entry name" value="Pol/His_phosphatase_N"/>
</dbReference>
<dbReference type="InterPro" id="IPR004013">
    <property type="entry name" value="PHP_dom"/>
</dbReference>
<evidence type="ECO:0000256" key="5">
    <source>
        <dbReference type="ARBA" id="ARBA00022679"/>
    </source>
</evidence>
<evidence type="ECO:0000313" key="12">
    <source>
        <dbReference type="Proteomes" id="UP000282483"/>
    </source>
</evidence>
<dbReference type="InterPro" id="IPR048472">
    <property type="entry name" value="DNA_pol_IIIA_C"/>
</dbReference>
<comment type="subcellular location">
    <subcellularLocation>
        <location evidence="1">Cytoplasm</location>
    </subcellularLocation>
</comment>
<dbReference type="InterPro" id="IPR004365">
    <property type="entry name" value="NA-bd_OB_tRNA"/>
</dbReference>
<dbReference type="CDD" id="cd07433">
    <property type="entry name" value="PHP_PolIIIA_DnaE1"/>
    <property type="match status" value="1"/>
</dbReference>
<dbReference type="EMBL" id="AP018005">
    <property type="protein sequence ID" value="BBB15640.1"/>
    <property type="molecule type" value="Genomic_DNA"/>
</dbReference>
<dbReference type="PANTHER" id="PTHR32294:SF0">
    <property type="entry name" value="DNA POLYMERASE III SUBUNIT ALPHA"/>
    <property type="match status" value="1"/>
</dbReference>
<dbReference type="FunFam" id="1.10.10.1600:FF:000001">
    <property type="entry name" value="DNA polymerase III subunit alpha"/>
    <property type="match status" value="1"/>
</dbReference>
<dbReference type="GO" id="GO:0006260">
    <property type="term" value="P:DNA replication"/>
    <property type="evidence" value="ECO:0007669"/>
    <property type="project" value="UniProtKB-KW"/>
</dbReference>
<dbReference type="InterPro" id="IPR016195">
    <property type="entry name" value="Pol/histidinol_Pase-like"/>
</dbReference>
<evidence type="ECO:0000256" key="3">
    <source>
        <dbReference type="ARBA" id="ARBA00019114"/>
    </source>
</evidence>
<dbReference type="InterPro" id="IPR011708">
    <property type="entry name" value="DNA_pol3_alpha_NTPase_dom"/>
</dbReference>
<dbReference type="GO" id="GO:0008408">
    <property type="term" value="F:3'-5' exonuclease activity"/>
    <property type="evidence" value="ECO:0007669"/>
    <property type="project" value="InterPro"/>
</dbReference>
<dbReference type="Pfam" id="PF02811">
    <property type="entry name" value="PHP"/>
    <property type="match status" value="1"/>
</dbReference>
<dbReference type="PANTHER" id="PTHR32294">
    <property type="entry name" value="DNA POLYMERASE III SUBUNIT ALPHA"/>
    <property type="match status" value="1"/>
</dbReference>
<dbReference type="InterPro" id="IPR041931">
    <property type="entry name" value="DNA_pol3_alpha_thumb_dom"/>
</dbReference>
<keyword evidence="6" id="KW-0548">Nucleotidyltransferase</keyword>
<dbReference type="Pfam" id="PF14579">
    <property type="entry name" value="HHH_6"/>
    <property type="match status" value="1"/>
</dbReference>
<sequence>MSDGLLRIDELIARAVALAQPAIAITDQSNLFATIKFYQAAIKAGIKPIIGAECWIENSQFPAQPFRLILLCQNQQGYQNLIHLISRSYVEGQGDKPILQRSWFNQYTTGLIALSGGSEGDIGQALFKEKPTQAKELLQSWLLLFPNRFYLELQRVGRVHEEEYIGAVTALAAECSTPVVATNDVRFLFAADFDAHEARVCINSGYILNDPKRPKVYTEQQFLRSSEEMQHLFTDIPSALLNSVEIAKRCNLELTFGRSFLPNFPIPQGMTPESFLIAEAKKGLLMRLEKMSSDFIRDSSDSLPSSTIEEVAETSTDRKTIFFDRLQTELEVINSMGFAGYFLIVADFIRWAKEQGIPVGPGRGSGAGSLVAYALQITDLEPLQYGLLFERFLNPERISMPDFDIDFCMEGRDRVIDYVTERYGRESVSQIITYGSMAARAVVRDVGRVLGYPYGVVDKLAKLIPFELGITLEKALIQEEQLKQRYDNEDEIKVLIDLAKKLEGLVRNVGKHAGGVVIAPSKLTDFSPLYCEAGSEHCLTQFDKDDIEKVGLVKFDFLGLRTLTIIDWAVQSINLKKSKNNALYSQQWDFRQGAVKESTPSVYDIHEDCEPSGNTAENPSAKSILDITAIPLDDPKTFALLKAYKTAAVFQLESRGMRDLVKRLQPDTFEDIIALLALFRPGPLQSGMVDDFINRKQGKAKVEYPHPCLEPILRPTYGIILYQEQVMQIAQVLAGFTLGAADLLRRAMGKKKSEEMAKQRAIFTQGAQENGVATDLANQIFDLMEKFADYGFNKSHSAAYALVSYQTAWLKAHYPAEFMAAVLSSDMEHTEKVVFFLEECRLMKLKVLPPDINTSYYKFTVTEKGELRYGLGALKGLGSAVIDMLIKKRKEQPFKNLFDLCHRADLHKLNRRGLEALIYSGSLDSFGFNRATLQGSLEAALLAAEQQLSAIASGQQDFFGLAMVSTEQEITQQADWPTLQRLQAEKEVLGFYLSGHPLEDYAQELSYFITSNLYECSLKAGHSLTIAGWVLNIRSLWTKRGDRMAILNVEDASGRLEVTLFSDTYATYRDKLNKDKLLIIEGESQQDELTGNIRVLAKKILDISEAREIYAKRLLIKLSKPLIKPGQLESLKEKMSIFCPGLCATVIEYHHPVLHSRLQLCLGDEWTVKPSDDLLTMLRQLLGDESVVMQY</sequence>
<dbReference type="SUPFAM" id="SSF89550">
    <property type="entry name" value="PHP domain-like"/>
    <property type="match status" value="1"/>
</dbReference>
<evidence type="ECO:0000256" key="8">
    <source>
        <dbReference type="ARBA" id="ARBA00022932"/>
    </source>
</evidence>
<dbReference type="SMART" id="SM00481">
    <property type="entry name" value="POLIIIAc"/>
    <property type="match status" value="1"/>
</dbReference>
<dbReference type="GO" id="GO:0003676">
    <property type="term" value="F:nucleic acid binding"/>
    <property type="evidence" value="ECO:0007669"/>
    <property type="project" value="InterPro"/>
</dbReference>
<dbReference type="CDD" id="cd04485">
    <property type="entry name" value="DnaE_OBF"/>
    <property type="match status" value="1"/>
</dbReference>
<dbReference type="GO" id="GO:0003887">
    <property type="term" value="F:DNA-directed DNA polymerase activity"/>
    <property type="evidence" value="ECO:0007669"/>
    <property type="project" value="UniProtKB-KW"/>
</dbReference>
<evidence type="ECO:0000259" key="10">
    <source>
        <dbReference type="SMART" id="SM00481"/>
    </source>
</evidence>
<dbReference type="Pfam" id="PF20914">
    <property type="entry name" value="DNA_pol_IIIA_C"/>
    <property type="match status" value="1"/>
</dbReference>
<evidence type="ECO:0000256" key="4">
    <source>
        <dbReference type="ARBA" id="ARBA00022490"/>
    </source>
</evidence>
<keyword evidence="7" id="KW-0235">DNA replication</keyword>
<dbReference type="InterPro" id="IPR040982">
    <property type="entry name" value="DNA_pol3_finger"/>
</dbReference>
<evidence type="ECO:0000256" key="2">
    <source>
        <dbReference type="ARBA" id="ARBA00012417"/>
    </source>
</evidence>
<reference evidence="11 12" key="1">
    <citation type="submission" date="2017-03" db="EMBL/GenBank/DDBJ databases">
        <title>The genome sequence of Candidatus Rickettsiella viridis.</title>
        <authorList>
            <person name="Nikoh N."/>
            <person name="Tsuchida T."/>
            <person name="Yamaguchi K."/>
            <person name="Maeda T."/>
            <person name="Shigenobu S."/>
            <person name="Fukatsu T."/>
        </authorList>
    </citation>
    <scope>NUCLEOTIDE SEQUENCE [LARGE SCALE GENOMIC DNA]</scope>
    <source>
        <strain evidence="11 12">Ap-RA04</strain>
    </source>
</reference>
<feature type="domain" description="Polymerase/histidinol phosphatase N-terminal" evidence="10">
    <location>
        <begin position="1"/>
        <end position="58"/>
    </location>
</feature>
<dbReference type="FunFam" id="1.10.150.870:FF:000001">
    <property type="entry name" value="DNA polymerase III subunit alpha"/>
    <property type="match status" value="1"/>
</dbReference>
<dbReference type="EC" id="2.7.7.7" evidence="2"/>
<dbReference type="KEGG" id="rvi:RVIR1_11780"/>
<dbReference type="Gene3D" id="1.10.10.1600">
    <property type="entry name" value="Bacterial DNA polymerase III alpha subunit, thumb domain"/>
    <property type="match status" value="1"/>
</dbReference>
<gene>
    <name evidence="11" type="primary">dnaE</name>
    <name evidence="11" type="ORF">RVIR1_11780</name>
</gene>
<dbReference type="InterPro" id="IPR029460">
    <property type="entry name" value="DNAPol_HHH"/>
</dbReference>
<name>A0A2Z5UX92_9COXI</name>
<proteinExistence type="predicted"/>
<dbReference type="Pfam" id="PF01336">
    <property type="entry name" value="tRNA_anti-codon"/>
    <property type="match status" value="1"/>
</dbReference>
<evidence type="ECO:0000313" key="11">
    <source>
        <dbReference type="EMBL" id="BBB15640.1"/>
    </source>
</evidence>
<organism evidence="11 12">
    <name type="scientific">Candidatus Rickettsiella viridis</name>
    <dbReference type="NCBI Taxonomy" id="676208"/>
    <lineage>
        <taxon>Bacteria</taxon>
        <taxon>Pseudomonadati</taxon>
        <taxon>Pseudomonadota</taxon>
        <taxon>Gammaproteobacteria</taxon>
        <taxon>Legionellales</taxon>
        <taxon>Coxiellaceae</taxon>
        <taxon>Rickettsiella</taxon>
    </lineage>
</organism>
<keyword evidence="4" id="KW-0963">Cytoplasm</keyword>
<comment type="catalytic activity">
    <reaction evidence="9">
        <text>DNA(n) + a 2'-deoxyribonucleoside 5'-triphosphate = DNA(n+1) + diphosphate</text>
        <dbReference type="Rhea" id="RHEA:22508"/>
        <dbReference type="Rhea" id="RHEA-COMP:17339"/>
        <dbReference type="Rhea" id="RHEA-COMP:17340"/>
        <dbReference type="ChEBI" id="CHEBI:33019"/>
        <dbReference type="ChEBI" id="CHEBI:61560"/>
        <dbReference type="ChEBI" id="CHEBI:173112"/>
        <dbReference type="EC" id="2.7.7.7"/>
    </reaction>
</comment>
<evidence type="ECO:0000256" key="9">
    <source>
        <dbReference type="ARBA" id="ARBA00049244"/>
    </source>
</evidence>
<keyword evidence="8" id="KW-0239">DNA-directed DNA polymerase</keyword>
<dbReference type="NCBIfam" id="TIGR00594">
    <property type="entry name" value="polc"/>
    <property type="match status" value="1"/>
</dbReference>
<accession>A0A2Z5UX92</accession>
<protein>
    <recommendedName>
        <fullName evidence="3">DNA polymerase III subunit alpha</fullName>
        <ecNumber evidence="2">2.7.7.7</ecNumber>
    </recommendedName>
</protein>
<dbReference type="AlphaFoldDB" id="A0A2Z5UX92"/>
<dbReference type="NCBIfam" id="NF004226">
    <property type="entry name" value="PRK05673.1"/>
    <property type="match status" value="1"/>
</dbReference>
<keyword evidence="12" id="KW-1185">Reference proteome</keyword>
<evidence type="ECO:0000256" key="6">
    <source>
        <dbReference type="ARBA" id="ARBA00022695"/>
    </source>
</evidence>
<dbReference type="Proteomes" id="UP000282483">
    <property type="component" value="Chromosome"/>
</dbReference>